<name>J3LJC6_ORYBR</name>
<evidence type="ECO:0000313" key="3">
    <source>
        <dbReference type="Proteomes" id="UP000006038"/>
    </source>
</evidence>
<dbReference type="HOGENOM" id="CLU_1247044_0_0_1"/>
<dbReference type="Gramene" id="OB03G11520.1">
    <property type="protein sequence ID" value="OB03G11520.1"/>
    <property type="gene ID" value="OB03G11520"/>
</dbReference>
<dbReference type="Proteomes" id="UP000006038">
    <property type="component" value="Chromosome 3"/>
</dbReference>
<feature type="region of interest" description="Disordered" evidence="1">
    <location>
        <begin position="30"/>
        <end position="52"/>
    </location>
</feature>
<sequence>MLERVRFVGRKPNRRVQIRTVAPLDAKIFQLNRGGDQPTGRPAPPPPPPRCSAPSLSFGHRKLAEAWIAARRTGRLCARRRRNGALASSARGLVGLARHFGWSPRGRPAIGFPPRGAGFHFTALGDGVSGVAPTRTIGFHSSHFSTAAPAHSFISDQHLRRAALIPVLLPVGFWTKPMLAVLFLEVCRRHCAADRTTRGAAPQAERRAHTGTVSTAQYEAGK</sequence>
<dbReference type="EnsemblPlants" id="OB03G11520.1">
    <property type="protein sequence ID" value="OB03G11520.1"/>
    <property type="gene ID" value="OB03G11520"/>
</dbReference>
<proteinExistence type="predicted"/>
<feature type="compositionally biased region" description="Pro residues" evidence="1">
    <location>
        <begin position="41"/>
        <end position="51"/>
    </location>
</feature>
<feature type="region of interest" description="Disordered" evidence="1">
    <location>
        <begin position="195"/>
        <end position="222"/>
    </location>
</feature>
<evidence type="ECO:0000256" key="1">
    <source>
        <dbReference type="SAM" id="MobiDB-lite"/>
    </source>
</evidence>
<protein>
    <submittedName>
        <fullName evidence="2">Uncharacterized protein</fullName>
    </submittedName>
</protein>
<dbReference type="AlphaFoldDB" id="J3LJC6"/>
<evidence type="ECO:0000313" key="2">
    <source>
        <dbReference type="EnsemblPlants" id="OB03G11520.1"/>
    </source>
</evidence>
<feature type="compositionally biased region" description="Polar residues" evidence="1">
    <location>
        <begin position="211"/>
        <end position="222"/>
    </location>
</feature>
<keyword evidence="3" id="KW-1185">Reference proteome</keyword>
<accession>J3LJC6</accession>
<reference evidence="2" key="1">
    <citation type="journal article" date="2013" name="Nat. Commun.">
        <title>Whole-genome sequencing of Oryza brachyantha reveals mechanisms underlying Oryza genome evolution.</title>
        <authorList>
            <person name="Chen J."/>
            <person name="Huang Q."/>
            <person name="Gao D."/>
            <person name="Wang J."/>
            <person name="Lang Y."/>
            <person name="Liu T."/>
            <person name="Li B."/>
            <person name="Bai Z."/>
            <person name="Luis Goicoechea J."/>
            <person name="Liang C."/>
            <person name="Chen C."/>
            <person name="Zhang W."/>
            <person name="Sun S."/>
            <person name="Liao Y."/>
            <person name="Zhang X."/>
            <person name="Yang L."/>
            <person name="Song C."/>
            <person name="Wang M."/>
            <person name="Shi J."/>
            <person name="Liu G."/>
            <person name="Liu J."/>
            <person name="Zhou H."/>
            <person name="Zhou W."/>
            <person name="Yu Q."/>
            <person name="An N."/>
            <person name="Chen Y."/>
            <person name="Cai Q."/>
            <person name="Wang B."/>
            <person name="Liu B."/>
            <person name="Min J."/>
            <person name="Huang Y."/>
            <person name="Wu H."/>
            <person name="Li Z."/>
            <person name="Zhang Y."/>
            <person name="Yin Y."/>
            <person name="Song W."/>
            <person name="Jiang J."/>
            <person name="Jackson S.A."/>
            <person name="Wing R.A."/>
            <person name="Wang J."/>
            <person name="Chen M."/>
        </authorList>
    </citation>
    <scope>NUCLEOTIDE SEQUENCE [LARGE SCALE GENOMIC DNA]</scope>
    <source>
        <strain evidence="2">cv. IRGC 101232</strain>
    </source>
</reference>
<organism evidence="2">
    <name type="scientific">Oryza brachyantha</name>
    <name type="common">malo sina</name>
    <dbReference type="NCBI Taxonomy" id="4533"/>
    <lineage>
        <taxon>Eukaryota</taxon>
        <taxon>Viridiplantae</taxon>
        <taxon>Streptophyta</taxon>
        <taxon>Embryophyta</taxon>
        <taxon>Tracheophyta</taxon>
        <taxon>Spermatophyta</taxon>
        <taxon>Magnoliopsida</taxon>
        <taxon>Liliopsida</taxon>
        <taxon>Poales</taxon>
        <taxon>Poaceae</taxon>
        <taxon>BOP clade</taxon>
        <taxon>Oryzoideae</taxon>
        <taxon>Oryzeae</taxon>
        <taxon>Oryzinae</taxon>
        <taxon>Oryza</taxon>
    </lineage>
</organism>
<reference evidence="2" key="2">
    <citation type="submission" date="2013-04" db="UniProtKB">
        <authorList>
            <consortium name="EnsemblPlants"/>
        </authorList>
    </citation>
    <scope>IDENTIFICATION</scope>
</reference>